<reference evidence="1 2" key="1">
    <citation type="submission" date="2024-06" db="EMBL/GenBank/DDBJ databases">
        <title>The Natural Products Discovery Center: Release of the First 8490 Sequenced Strains for Exploring Actinobacteria Biosynthetic Diversity.</title>
        <authorList>
            <person name="Kalkreuter E."/>
            <person name="Kautsar S.A."/>
            <person name="Yang D."/>
            <person name="Bader C.D."/>
            <person name="Teijaro C.N."/>
            <person name="Fluegel L."/>
            <person name="Davis C.M."/>
            <person name="Simpson J.R."/>
            <person name="Lauterbach L."/>
            <person name="Steele A.D."/>
            <person name="Gui C."/>
            <person name="Meng S."/>
            <person name="Li G."/>
            <person name="Viehrig K."/>
            <person name="Ye F."/>
            <person name="Su P."/>
            <person name="Kiefer A.F."/>
            <person name="Nichols A."/>
            <person name="Cepeda A.J."/>
            <person name="Yan W."/>
            <person name="Fan B."/>
            <person name="Jiang Y."/>
            <person name="Adhikari A."/>
            <person name="Zheng C.-J."/>
            <person name="Schuster L."/>
            <person name="Cowan T.M."/>
            <person name="Smanski M.J."/>
            <person name="Chevrette M.G."/>
            <person name="De Carvalho L.P.S."/>
            <person name="Shen B."/>
        </authorList>
    </citation>
    <scope>NUCLEOTIDE SEQUENCE [LARGE SCALE GENOMIC DNA]</scope>
    <source>
        <strain evidence="1 2">NPDC019434</strain>
    </source>
</reference>
<accession>A0ABV2XAQ4</accession>
<name>A0ABV2XAQ4_9NOCA</name>
<dbReference type="EMBL" id="JBEYBR010000031">
    <property type="protein sequence ID" value="MEU2122976.1"/>
    <property type="molecule type" value="Genomic_DNA"/>
</dbReference>
<keyword evidence="2" id="KW-1185">Reference proteome</keyword>
<dbReference type="PANTHER" id="PTHR39290">
    <property type="entry name" value="C3H1-TYPE DOMAIN-CONTAINING PROTEIN-RELATED"/>
    <property type="match status" value="1"/>
</dbReference>
<gene>
    <name evidence="1" type="ORF">ABZ507_14275</name>
</gene>
<dbReference type="Proteomes" id="UP001550535">
    <property type="component" value="Unassembled WGS sequence"/>
</dbReference>
<evidence type="ECO:0000313" key="1">
    <source>
        <dbReference type="EMBL" id="MEU2122976.1"/>
    </source>
</evidence>
<evidence type="ECO:0000313" key="2">
    <source>
        <dbReference type="Proteomes" id="UP001550535"/>
    </source>
</evidence>
<comment type="caution">
    <text evidence="1">The sequence shown here is derived from an EMBL/GenBank/DDBJ whole genome shotgun (WGS) entry which is preliminary data.</text>
</comment>
<dbReference type="PANTHER" id="PTHR39290:SF6">
    <property type="entry name" value="S-ADENOSYL-L-METHIONINE-DEPENDENT METHYLTRANSFERASES SUPERFAMILY PROTEIN"/>
    <property type="match status" value="1"/>
</dbReference>
<organism evidence="1 2">
    <name type="scientific">Nocardia niwae</name>
    <dbReference type="NCBI Taxonomy" id="626084"/>
    <lineage>
        <taxon>Bacteria</taxon>
        <taxon>Bacillati</taxon>
        <taxon>Actinomycetota</taxon>
        <taxon>Actinomycetes</taxon>
        <taxon>Mycobacteriales</taxon>
        <taxon>Nocardiaceae</taxon>
        <taxon>Nocardia</taxon>
    </lineage>
</organism>
<dbReference type="SUPFAM" id="SSF53335">
    <property type="entry name" value="S-adenosyl-L-methionine-dependent methyltransferases"/>
    <property type="match status" value="1"/>
</dbReference>
<dbReference type="RefSeq" id="WP_357991591.1">
    <property type="nucleotide sequence ID" value="NZ_JBEYBR010000031.1"/>
</dbReference>
<sequence length="278" mass="30505">MAELALTTQRRNELAALLADEQRLNTDYPKVADYLDTAPMLPGTGDDQADAAFDLRLVNFMTGGDTESLNPYWEIVGPSVSERDGRRVVDGGRINGSARLGYAQTILQAAYAYAIPAPETIAWMVDFCGSRSVVELGAGRGYWAAQLHHAGLKVDAYDIEPPDRAKNVSFPGASGQRDVWHPVAGLKAFADRLRSDADCTLFLCWPPGWGNTMASKALAAYEDAGGERVVFIGEPKGGKTGDDDFFDGLTSRWRLETHDQQYVSWWNLADVAQGWVRR</sequence>
<protein>
    <recommendedName>
        <fullName evidence="3">Class I SAM-dependent methyltransferase</fullName>
    </recommendedName>
</protein>
<evidence type="ECO:0008006" key="3">
    <source>
        <dbReference type="Google" id="ProtNLM"/>
    </source>
</evidence>
<proteinExistence type="predicted"/>
<dbReference type="InterPro" id="IPR029063">
    <property type="entry name" value="SAM-dependent_MTases_sf"/>
</dbReference>